<dbReference type="Proteomes" id="UP000093861">
    <property type="component" value="Unassembled WGS sequence"/>
</dbReference>
<gene>
    <name evidence="2" type="ORF">A5685_17050</name>
</gene>
<sequence length="60" mass="6570">MTAERSARTGFGSKRNQYVVPDYSQSTELNPSVQDAVLRQLVLHGLLTVLLVAAVVAVIW</sequence>
<dbReference type="AlphaFoldDB" id="A0A1A2SSR0"/>
<accession>A0A1A2SSR0</accession>
<keyword evidence="1" id="KW-1133">Transmembrane helix</keyword>
<reference evidence="2 3" key="1">
    <citation type="submission" date="2016-06" db="EMBL/GenBank/DDBJ databases">
        <authorList>
            <person name="Kjaerup R.B."/>
            <person name="Dalgaard T.S."/>
            <person name="Juul-Madsen H.R."/>
        </authorList>
    </citation>
    <scope>NUCLEOTIDE SEQUENCE [LARGE SCALE GENOMIC DNA]</scope>
    <source>
        <strain evidence="2 3">E2464</strain>
    </source>
</reference>
<organism evidence="2 3">
    <name type="scientific">Mycobacterium colombiense</name>
    <dbReference type="NCBI Taxonomy" id="339268"/>
    <lineage>
        <taxon>Bacteria</taxon>
        <taxon>Bacillati</taxon>
        <taxon>Actinomycetota</taxon>
        <taxon>Actinomycetes</taxon>
        <taxon>Mycobacteriales</taxon>
        <taxon>Mycobacteriaceae</taxon>
        <taxon>Mycobacterium</taxon>
        <taxon>Mycobacterium avium complex (MAC)</taxon>
    </lineage>
</organism>
<proteinExistence type="predicted"/>
<dbReference type="EMBL" id="LZJS01000007">
    <property type="protein sequence ID" value="OBH66797.1"/>
    <property type="molecule type" value="Genomic_DNA"/>
</dbReference>
<protein>
    <submittedName>
        <fullName evidence="2">Uncharacterized protein</fullName>
    </submittedName>
</protein>
<name>A0A1A2SSR0_9MYCO</name>
<feature type="transmembrane region" description="Helical" evidence="1">
    <location>
        <begin position="41"/>
        <end position="59"/>
    </location>
</feature>
<evidence type="ECO:0000313" key="3">
    <source>
        <dbReference type="Proteomes" id="UP000093861"/>
    </source>
</evidence>
<keyword evidence="1" id="KW-0812">Transmembrane</keyword>
<keyword evidence="1" id="KW-0472">Membrane</keyword>
<evidence type="ECO:0000313" key="2">
    <source>
        <dbReference type="EMBL" id="OBH66797.1"/>
    </source>
</evidence>
<evidence type="ECO:0000256" key="1">
    <source>
        <dbReference type="SAM" id="Phobius"/>
    </source>
</evidence>
<comment type="caution">
    <text evidence="2">The sequence shown here is derived from an EMBL/GenBank/DDBJ whole genome shotgun (WGS) entry which is preliminary data.</text>
</comment>